<dbReference type="EMBL" id="MBFS01001007">
    <property type="protein sequence ID" value="PVV01525.1"/>
    <property type="molecule type" value="Genomic_DNA"/>
</dbReference>
<evidence type="ECO:0000256" key="3">
    <source>
        <dbReference type="ARBA" id="ARBA00012151"/>
    </source>
</evidence>
<dbReference type="OrthoDB" id="422086at2759"/>
<dbReference type="STRING" id="133381.A0A2T9ZAD5"/>
<comment type="similarity">
    <text evidence="2 10">Belongs to the class VI-like SAM-binding methyltransferase superfamily. Isoprenylcysteine carboxyl methyltransferase family.</text>
</comment>
<evidence type="ECO:0000256" key="6">
    <source>
        <dbReference type="ARBA" id="ARBA00022691"/>
    </source>
</evidence>
<feature type="transmembrane region" description="Helical" evidence="10">
    <location>
        <begin position="56"/>
        <end position="79"/>
    </location>
</feature>
<organism evidence="12 13">
    <name type="scientific">Smittium megazygosporum</name>
    <dbReference type="NCBI Taxonomy" id="133381"/>
    <lineage>
        <taxon>Eukaryota</taxon>
        <taxon>Fungi</taxon>
        <taxon>Fungi incertae sedis</taxon>
        <taxon>Zoopagomycota</taxon>
        <taxon>Kickxellomycotina</taxon>
        <taxon>Harpellomycetes</taxon>
        <taxon>Harpellales</taxon>
        <taxon>Legeriomycetaceae</taxon>
        <taxon>Smittium</taxon>
    </lineage>
</organism>
<dbReference type="GO" id="GO:0004671">
    <property type="term" value="F:protein C-terminal S-isoprenylcysteine carboxyl O-methyltransferase activity"/>
    <property type="evidence" value="ECO:0007669"/>
    <property type="project" value="UniProtKB-EC"/>
</dbReference>
<feature type="transmembrane region" description="Helical" evidence="10">
    <location>
        <begin position="204"/>
        <end position="233"/>
    </location>
</feature>
<evidence type="ECO:0000313" key="12">
    <source>
        <dbReference type="EMBL" id="PVV01525.1"/>
    </source>
</evidence>
<evidence type="ECO:0000256" key="1">
    <source>
        <dbReference type="ARBA" id="ARBA00004141"/>
    </source>
</evidence>
<dbReference type="PANTHER" id="PTHR12714:SF9">
    <property type="entry name" value="PROTEIN-S-ISOPRENYLCYSTEINE O-METHYLTRANSFERASE"/>
    <property type="match status" value="1"/>
</dbReference>
<evidence type="ECO:0000256" key="9">
    <source>
        <dbReference type="ARBA" id="ARBA00023136"/>
    </source>
</evidence>
<dbReference type="GO" id="GO:0005789">
    <property type="term" value="C:endoplasmic reticulum membrane"/>
    <property type="evidence" value="ECO:0007669"/>
    <property type="project" value="UniProtKB-SubCell"/>
</dbReference>
<accession>A0A2T9ZAD5</accession>
<sequence>MDFSETRRVETGSNSGAESGSESLYPNFNPNFNSSNPEYNSSSFAQIESGSHKFSFVSMISFILGLVGGICGTCAILLPHSAFVPVFLYLMFISVYHMLEYLSVATFKASNLELDSFMFNPDGRYRFSLALSFAIIEFLVELFLFKASKSSKMFIILGQFIRTCAMYTAKSNFNHYIETHRDANHVLITHGIYSYERHPSYVGFFIWVLGLQTMLQNPVSLILFIAILGHFFVDRAQFEEYTLTRFFGQDYIRYKESVPTLIPFINST</sequence>
<feature type="transmembrane region" description="Helical" evidence="10">
    <location>
        <begin position="86"/>
        <end position="107"/>
    </location>
</feature>
<evidence type="ECO:0000256" key="11">
    <source>
        <dbReference type="SAM" id="MobiDB-lite"/>
    </source>
</evidence>
<dbReference type="Proteomes" id="UP000245609">
    <property type="component" value="Unassembled WGS sequence"/>
</dbReference>
<dbReference type="Pfam" id="PF04140">
    <property type="entry name" value="ICMT"/>
    <property type="match status" value="1"/>
</dbReference>
<reference evidence="12 13" key="1">
    <citation type="journal article" date="2018" name="MBio">
        <title>Comparative Genomics Reveals the Core Gene Toolbox for the Fungus-Insect Symbiosis.</title>
        <authorList>
            <person name="Wang Y."/>
            <person name="Stata M."/>
            <person name="Wang W."/>
            <person name="Stajich J.E."/>
            <person name="White M.M."/>
            <person name="Moncalvo J.M."/>
        </authorList>
    </citation>
    <scope>NUCLEOTIDE SEQUENCE [LARGE SCALE GENOMIC DNA]</scope>
    <source>
        <strain evidence="12 13">SC-DP-2</strain>
    </source>
</reference>
<keyword evidence="13" id="KW-1185">Reference proteome</keyword>
<dbReference type="PROSITE" id="PS51564">
    <property type="entry name" value="SAM_ICMT"/>
    <property type="match status" value="1"/>
</dbReference>
<evidence type="ECO:0000256" key="7">
    <source>
        <dbReference type="ARBA" id="ARBA00022692"/>
    </source>
</evidence>
<name>A0A2T9ZAD5_9FUNG</name>
<comment type="caution">
    <text evidence="12">The sequence shown here is derived from an EMBL/GenBank/DDBJ whole genome shotgun (WGS) entry which is preliminary data.</text>
</comment>
<keyword evidence="7 10" id="KW-0812">Transmembrane</keyword>
<keyword evidence="6 10" id="KW-0949">S-adenosyl-L-methionine</keyword>
<keyword evidence="9 10" id="KW-0472">Membrane</keyword>
<dbReference type="AlphaFoldDB" id="A0A2T9ZAD5"/>
<keyword evidence="4 10" id="KW-0489">Methyltransferase</keyword>
<feature type="compositionally biased region" description="Low complexity" evidence="11">
    <location>
        <begin position="11"/>
        <end position="24"/>
    </location>
</feature>
<evidence type="ECO:0000256" key="4">
    <source>
        <dbReference type="ARBA" id="ARBA00022603"/>
    </source>
</evidence>
<keyword evidence="8 10" id="KW-1133">Transmembrane helix</keyword>
<protein>
    <recommendedName>
        <fullName evidence="3 10">Protein-S-isoprenylcysteine O-methyltransferase</fullName>
        <ecNumber evidence="3 10">2.1.1.100</ecNumber>
    </recommendedName>
</protein>
<evidence type="ECO:0000256" key="8">
    <source>
        <dbReference type="ARBA" id="ARBA00022989"/>
    </source>
</evidence>
<dbReference type="Gene3D" id="1.20.120.1630">
    <property type="match status" value="1"/>
</dbReference>
<evidence type="ECO:0000256" key="10">
    <source>
        <dbReference type="RuleBase" id="RU362022"/>
    </source>
</evidence>
<dbReference type="InterPro" id="IPR025770">
    <property type="entry name" value="PPMT_MeTrfase"/>
</dbReference>
<feature type="transmembrane region" description="Helical" evidence="10">
    <location>
        <begin position="127"/>
        <end position="145"/>
    </location>
</feature>
<evidence type="ECO:0000256" key="5">
    <source>
        <dbReference type="ARBA" id="ARBA00022679"/>
    </source>
</evidence>
<dbReference type="GO" id="GO:0032259">
    <property type="term" value="P:methylation"/>
    <property type="evidence" value="ECO:0007669"/>
    <property type="project" value="UniProtKB-KW"/>
</dbReference>
<feature type="region of interest" description="Disordered" evidence="11">
    <location>
        <begin position="1"/>
        <end position="24"/>
    </location>
</feature>
<proteinExistence type="inferred from homology"/>
<feature type="compositionally biased region" description="Basic and acidic residues" evidence="11">
    <location>
        <begin position="1"/>
        <end position="10"/>
    </location>
</feature>
<comment type="subcellular location">
    <subcellularLocation>
        <location evidence="10">Endoplasmic reticulum membrane</location>
        <topology evidence="10">Multi-pass membrane protein</topology>
    </subcellularLocation>
    <subcellularLocation>
        <location evidence="1">Membrane</location>
        <topology evidence="1">Multi-pass membrane protein</topology>
    </subcellularLocation>
</comment>
<dbReference type="EC" id="2.1.1.100" evidence="3 10"/>
<dbReference type="PANTHER" id="PTHR12714">
    <property type="entry name" value="PROTEIN-S ISOPRENYLCYSTEINE O-METHYLTRANSFERASE"/>
    <property type="match status" value="1"/>
</dbReference>
<evidence type="ECO:0000256" key="2">
    <source>
        <dbReference type="ARBA" id="ARBA00009140"/>
    </source>
</evidence>
<evidence type="ECO:0000313" key="13">
    <source>
        <dbReference type="Proteomes" id="UP000245609"/>
    </source>
</evidence>
<comment type="catalytic activity">
    <reaction evidence="10">
        <text>[protein]-C-terminal S-[(2E,6E)-farnesyl]-L-cysteine + S-adenosyl-L-methionine = [protein]-C-terminal S-[(2E,6E)-farnesyl]-L-cysteine methyl ester + S-adenosyl-L-homocysteine</text>
        <dbReference type="Rhea" id="RHEA:21672"/>
        <dbReference type="Rhea" id="RHEA-COMP:12125"/>
        <dbReference type="Rhea" id="RHEA-COMP:12126"/>
        <dbReference type="ChEBI" id="CHEBI:57856"/>
        <dbReference type="ChEBI" id="CHEBI:59789"/>
        <dbReference type="ChEBI" id="CHEBI:90510"/>
        <dbReference type="ChEBI" id="CHEBI:90511"/>
        <dbReference type="EC" id="2.1.1.100"/>
    </reaction>
</comment>
<keyword evidence="5" id="KW-0808">Transferase</keyword>
<keyword evidence="10" id="KW-0256">Endoplasmic reticulum</keyword>
<dbReference type="InterPro" id="IPR007269">
    <property type="entry name" value="ICMT_MeTrfase"/>
</dbReference>
<gene>
    <name evidence="12" type="ORF">BB560_004054</name>
</gene>